<evidence type="ECO:0000313" key="4">
    <source>
        <dbReference type="EMBL" id="CAL5055554.1"/>
    </source>
</evidence>
<dbReference type="EMBL" id="OZ075114">
    <property type="protein sequence ID" value="CAL5055554.1"/>
    <property type="molecule type" value="Genomic_DNA"/>
</dbReference>
<evidence type="ECO:0000256" key="1">
    <source>
        <dbReference type="ARBA" id="ARBA00008908"/>
    </source>
</evidence>
<proteinExistence type="inferred from homology"/>
<evidence type="ECO:0000256" key="3">
    <source>
        <dbReference type="ARBA" id="ARBA00022842"/>
    </source>
</evidence>
<dbReference type="Gene3D" id="1.10.1200.270">
    <property type="entry name" value="Methyltransferase, alpha-helical capping domain"/>
    <property type="match status" value="1"/>
</dbReference>
<organism evidence="4 5">
    <name type="scientific">Urochloa decumbens</name>
    <dbReference type="NCBI Taxonomy" id="240449"/>
    <lineage>
        <taxon>Eukaryota</taxon>
        <taxon>Viridiplantae</taxon>
        <taxon>Streptophyta</taxon>
        <taxon>Embryophyta</taxon>
        <taxon>Tracheophyta</taxon>
        <taxon>Spermatophyta</taxon>
        <taxon>Magnoliopsida</taxon>
        <taxon>Liliopsida</taxon>
        <taxon>Poales</taxon>
        <taxon>Poaceae</taxon>
        <taxon>PACMAD clade</taxon>
        <taxon>Panicoideae</taxon>
        <taxon>Panicodae</taxon>
        <taxon>Paniceae</taxon>
        <taxon>Melinidinae</taxon>
        <taxon>Urochloa</taxon>
    </lineage>
</organism>
<dbReference type="InterPro" id="IPR005299">
    <property type="entry name" value="MeTrfase_7"/>
</dbReference>
<evidence type="ECO:0000313" key="5">
    <source>
        <dbReference type="Proteomes" id="UP001497457"/>
    </source>
</evidence>
<keyword evidence="2" id="KW-0479">Metal-binding</keyword>
<evidence type="ECO:0000256" key="2">
    <source>
        <dbReference type="ARBA" id="ARBA00022723"/>
    </source>
</evidence>
<dbReference type="PANTHER" id="PTHR31009">
    <property type="entry name" value="S-ADENOSYL-L-METHIONINE:CARBOXYL METHYLTRANSFERASE FAMILY PROTEIN"/>
    <property type="match status" value="1"/>
</dbReference>
<dbReference type="AlphaFoldDB" id="A0ABC9EEB7"/>
<gene>
    <name evidence="4" type="ORF">URODEC1_LOCUS94493</name>
</gene>
<reference evidence="5" key="1">
    <citation type="submission" date="2024-06" db="EMBL/GenBank/DDBJ databases">
        <authorList>
            <person name="Ryan C."/>
        </authorList>
    </citation>
    <scope>NUCLEOTIDE SEQUENCE [LARGE SCALE GENOMIC DNA]</scope>
</reference>
<keyword evidence="3" id="KW-0460">Magnesium</keyword>
<dbReference type="Gene3D" id="3.40.50.150">
    <property type="entry name" value="Vaccinia Virus protein VP39"/>
    <property type="match status" value="1"/>
</dbReference>
<dbReference type="InterPro" id="IPR042086">
    <property type="entry name" value="MeTrfase_capping"/>
</dbReference>
<dbReference type="InterPro" id="IPR029063">
    <property type="entry name" value="SAM-dependent_MTases_sf"/>
</dbReference>
<protein>
    <submittedName>
        <fullName evidence="4">Uncharacterized protein</fullName>
    </submittedName>
</protein>
<keyword evidence="5" id="KW-1185">Reference proteome</keyword>
<sequence length="448" mass="49913">MEKLLYSCSATITCHGETTNLSGRAKVGNIIVQLSTWPAISAAMKVERDLHMSRGDGETSYASNSRLQEKSILKTRPVLHEAVAASYETSSLSSGGAMVVADLGCSSGPNTLLVVSEVLGAVADRREAELATLMGGQQPPPPAKHVQFFLNDLPGNDFNLVFQSLELFKKLAAAKDKGDSLPPYYVAGLPGSFYTRLFPDHCVHLFHSSYCLMWRSKVPEELARGTVVNEGNMYIWEATPPSVVKLYRKQFQEDFSLFLKLRHNELVANGQMVLAFLGRKNKDVLHGEVSYMWGLLSQALQSLVKEGRVEKEKLDSFNLPFYAPSVDEVRDVIKQSEVFDINHIQLFESNWDPHDDLDDSDDLVLDSVQSGVNVAQSIRAVIEPLIAHHFGENILDDLFKIYARNVAAHLQKVKTKYPVIVLSLKARRVPKYHANDSCYSLLTHGQFM</sequence>
<comment type="similarity">
    <text evidence="1">Belongs to the methyltransferase superfamily. Type-7 methyltransferase family. SABATH subfamily.</text>
</comment>
<dbReference type="SUPFAM" id="SSF53335">
    <property type="entry name" value="S-adenosyl-L-methionine-dependent methyltransferases"/>
    <property type="match status" value="1"/>
</dbReference>
<accession>A0ABC9EEB7</accession>
<name>A0ABC9EEB7_9POAL</name>
<dbReference type="Proteomes" id="UP001497457">
    <property type="component" value="Chromosome 4rd"/>
</dbReference>
<reference evidence="4 5" key="2">
    <citation type="submission" date="2024-10" db="EMBL/GenBank/DDBJ databases">
        <authorList>
            <person name="Ryan C."/>
        </authorList>
    </citation>
    <scope>NUCLEOTIDE SEQUENCE [LARGE SCALE GENOMIC DNA]</scope>
</reference>
<dbReference type="Pfam" id="PF03492">
    <property type="entry name" value="Methyltransf_7"/>
    <property type="match status" value="1"/>
</dbReference>
<dbReference type="GO" id="GO:0046872">
    <property type="term" value="F:metal ion binding"/>
    <property type="evidence" value="ECO:0007669"/>
    <property type="project" value="UniProtKB-KW"/>
</dbReference>